<feature type="domain" description="Glycosyl transferase CAP10" evidence="1">
    <location>
        <begin position="904"/>
        <end position="1184"/>
    </location>
</feature>
<evidence type="ECO:0000313" key="2">
    <source>
        <dbReference type="EMBL" id="OAX36589.1"/>
    </source>
</evidence>
<dbReference type="OrthoDB" id="541052at2759"/>
<name>A0A1B7MVF5_9AGAM</name>
<dbReference type="Proteomes" id="UP000092154">
    <property type="component" value="Unassembled WGS sequence"/>
</dbReference>
<sequence length="1193" mass="136747">MGRVKYRTIACVLVACIVTINLRHVYLPFYATPRLGTHYYGDDGLLVVNPNGPHPIFELIRHAEEDWARKFDSTSQTLGEAVAEYQRRYHRRPPLHFEKWWDYVVEHNVQLPDEYDDIHRDLEPFWGIDPLDLQKNREELEVQYDNVVIEKTDRSPQIQVVNRRLPPDSAERLTKITRDILVLLESVEHFLPPFRAVFSPHDNPNVVSDYEMTSMALAAAANGSTLKRHELPMEQELGWVSACHPSSPARQPPVDSDNLPERPFRKTFISDHRRTMDPCLHPTILHSHGQFLSYNPGRSPHNSLAPSFSLCSTMIHNDVRPAGPYGWIEDILPRSDDPPWEEKTDERMVWRGSNTGISHGVGGEWRHAQRDRLVFYVNNMTGTLDILRSPLNDSEPVGDPTPMRKAHVNPALFDIQFAGQPVACPAELCDSLHDFFDWRRRQKNSQAGRYKYAFDVDGNGWSGRFKRLITSNSLVFKTTIYPEWYMDRIAPWVHYVPVQLDLSDLHDAFIFFHGGLGGEGAHDDMARKIATAGREWSKTFWRREDLTAYTFRQGFLVFQKATATPSCVLPTLLSAMPFILMYSSTESRSLASGISSKTYVASSAVSRSEQSEAVDRAAVKGHVRIYRTIACVLVVCVVAINLRHVFLPSYGTARLGTHYYGDDGLLVVNPDGPHPIFELIQHAEEDWARKFDRASQTLDEAVAEYQRRYHRRPPLHFEKWWDYVVEHNVQLPDEYDDIHRDLEPFWGIDPLDLQKNLEELQVQYDNVVVEKTDRSPQIQVVNRRLPPDSAERLTQITRDILVLLEGVEHSLPPFRAVFSPHDNPNVVSDYEVKSMALAAAANGSTLKRHELPMEQELGWVSACHPSSPARQTPVDFDNYPERSFRKAFISDHRRAMDPCLHPTILRSHGQFLTYNRGPNPHNSLAPSFSLCSTMIHNDVRPAGPYGWIEDILPRSDDPPWEEKTDERMVWRGSNTGISHGVGGEWRYAQRDRLVSYVNEMTGTLDILRSPLNDSEPVGGPTPLRKAHVNPALFDIQFAGQPVACPVELCDSLHNFFDWRRPQKSSQAGRYKYAFDVDGNGWSGRFKRLITSNSLVFKTTIYPEWYMGRIAPWVHYVPIQLDLSDLHDAFIFFHGGPSGEGAHDDMARKIAMAGRHWSKTFWRREDLTAHTFRLLLEYARVSSLDRDAMSYKED</sequence>
<dbReference type="EMBL" id="KV448406">
    <property type="protein sequence ID" value="OAX36589.1"/>
    <property type="molecule type" value="Genomic_DNA"/>
</dbReference>
<evidence type="ECO:0000259" key="1">
    <source>
        <dbReference type="SMART" id="SM00672"/>
    </source>
</evidence>
<dbReference type="Pfam" id="PF05686">
    <property type="entry name" value="Glyco_transf_90"/>
    <property type="match status" value="2"/>
</dbReference>
<dbReference type="InterPro" id="IPR006598">
    <property type="entry name" value="CAP10"/>
</dbReference>
<keyword evidence="2" id="KW-0808">Transferase</keyword>
<dbReference type="InParanoid" id="A0A1B7MVF5"/>
<evidence type="ECO:0000313" key="3">
    <source>
        <dbReference type="Proteomes" id="UP000092154"/>
    </source>
</evidence>
<organism evidence="2 3">
    <name type="scientific">Rhizopogon vinicolor AM-OR11-026</name>
    <dbReference type="NCBI Taxonomy" id="1314800"/>
    <lineage>
        <taxon>Eukaryota</taxon>
        <taxon>Fungi</taxon>
        <taxon>Dikarya</taxon>
        <taxon>Basidiomycota</taxon>
        <taxon>Agaricomycotina</taxon>
        <taxon>Agaricomycetes</taxon>
        <taxon>Agaricomycetidae</taxon>
        <taxon>Boletales</taxon>
        <taxon>Suillineae</taxon>
        <taxon>Rhizopogonaceae</taxon>
        <taxon>Rhizopogon</taxon>
    </lineage>
</organism>
<dbReference type="PANTHER" id="PTHR12203">
    <property type="entry name" value="KDEL LYS-ASP-GLU-LEU CONTAINING - RELATED"/>
    <property type="match status" value="1"/>
</dbReference>
<dbReference type="GO" id="GO:0016740">
    <property type="term" value="F:transferase activity"/>
    <property type="evidence" value="ECO:0007669"/>
    <property type="project" value="UniProtKB-KW"/>
</dbReference>
<proteinExistence type="predicted"/>
<keyword evidence="3" id="KW-1185">Reference proteome</keyword>
<accession>A0A1B7MVF5</accession>
<dbReference type="AlphaFoldDB" id="A0A1B7MVF5"/>
<dbReference type="SMART" id="SM00672">
    <property type="entry name" value="CAP10"/>
    <property type="match status" value="1"/>
</dbReference>
<dbReference type="InterPro" id="IPR051091">
    <property type="entry name" value="O-Glucosyltr/Glycosyltrsf_90"/>
</dbReference>
<reference evidence="2 3" key="1">
    <citation type="submission" date="2016-06" db="EMBL/GenBank/DDBJ databases">
        <title>Comparative genomics of the ectomycorrhizal sister species Rhizopogon vinicolor and Rhizopogon vesiculosus (Basidiomycota: Boletales) reveals a divergence of the mating type B locus.</title>
        <authorList>
            <consortium name="DOE Joint Genome Institute"/>
            <person name="Mujic A.B."/>
            <person name="Kuo A."/>
            <person name="Tritt A."/>
            <person name="Lipzen A."/>
            <person name="Chen C."/>
            <person name="Johnson J."/>
            <person name="Sharma A."/>
            <person name="Barry K."/>
            <person name="Grigoriev I.V."/>
            <person name="Spatafora J.W."/>
        </authorList>
    </citation>
    <scope>NUCLEOTIDE SEQUENCE [LARGE SCALE GENOMIC DNA]</scope>
    <source>
        <strain evidence="2 3">AM-OR11-026</strain>
    </source>
</reference>
<gene>
    <name evidence="2" type="ORF">K503DRAFT_744129</name>
</gene>
<protein>
    <submittedName>
        <fullName evidence="2">Glycosyltransferase family 90 protein</fullName>
    </submittedName>
</protein>
<dbReference type="PANTHER" id="PTHR12203:SF118">
    <property type="entry name" value="BETA-1,2-XYLOSYLTRANSFERASE 1"/>
    <property type="match status" value="1"/>
</dbReference>